<gene>
    <name evidence="2" type="ORF">LZ495_11485</name>
</gene>
<dbReference type="Proteomes" id="UP001165378">
    <property type="component" value="Unassembled WGS sequence"/>
</dbReference>
<sequence length="332" mass="35992">MTREQFVDVARAALGERRSLAAVERIRGGTKKGVYRLVLEDASTAVAYVWNDAENYWPTTPGTDSDDHRDPFSAATGIDLFEAAHRHLTALGIRTPRIHLADRSRTYLPADVVVLEDVTGGSLEALLRADPAAAARPLARLAEALGAMHGHRGPRFGKVALIDAGRASHGESCEQVLLERALTDLAEAASRDTRLRGRDRDLEAAVRGLAATVQPRTEYALIHGELGPDHVLVDAAGEPVIIDIEGLMFFDVEWEHTFLHLRFGEHYPAIAAASAADLDPQRIAFYAMAMHLSLIAGPLRLLDGDFPDRDAMLGIVEHNLAAALAFLPRAAA</sequence>
<comment type="caution">
    <text evidence="2">The sequence shown here is derived from an EMBL/GenBank/DDBJ whole genome shotgun (WGS) entry which is preliminary data.</text>
</comment>
<evidence type="ECO:0000313" key="3">
    <source>
        <dbReference type="Proteomes" id="UP001165378"/>
    </source>
</evidence>
<evidence type="ECO:0000313" key="2">
    <source>
        <dbReference type="EMBL" id="MCF2527835.1"/>
    </source>
</evidence>
<feature type="domain" description="Aminoglycoside phosphotransferase" evidence="1">
    <location>
        <begin position="69"/>
        <end position="264"/>
    </location>
</feature>
<evidence type="ECO:0000259" key="1">
    <source>
        <dbReference type="Pfam" id="PF01636"/>
    </source>
</evidence>
<dbReference type="Pfam" id="PF01636">
    <property type="entry name" value="APH"/>
    <property type="match status" value="1"/>
</dbReference>
<accession>A0AA41TZZ6</accession>
<proteinExistence type="predicted"/>
<dbReference type="InterPro" id="IPR002575">
    <property type="entry name" value="Aminoglycoside_PTrfase"/>
</dbReference>
<protein>
    <submittedName>
        <fullName evidence="2">Aminoglycoside phosphotransferase family protein</fullName>
    </submittedName>
</protein>
<dbReference type="Gene3D" id="3.90.1200.10">
    <property type="match status" value="1"/>
</dbReference>
<name>A0AA41TZZ6_9ACTN</name>
<reference evidence="2" key="1">
    <citation type="submission" date="2022-01" db="EMBL/GenBank/DDBJ databases">
        <title>Genome-Based Taxonomic Classification of the Phylum Actinobacteria.</title>
        <authorList>
            <person name="Gao Y."/>
        </authorList>
    </citation>
    <scope>NUCLEOTIDE SEQUENCE</scope>
    <source>
        <strain evidence="2">KLBMP 8922</strain>
    </source>
</reference>
<dbReference type="EMBL" id="JAKFHA010000005">
    <property type="protein sequence ID" value="MCF2527835.1"/>
    <property type="molecule type" value="Genomic_DNA"/>
</dbReference>
<dbReference type="AlphaFoldDB" id="A0AA41TZZ6"/>
<keyword evidence="3" id="KW-1185">Reference proteome</keyword>
<organism evidence="2 3">
    <name type="scientific">Yinghuangia soli</name>
    <dbReference type="NCBI Taxonomy" id="2908204"/>
    <lineage>
        <taxon>Bacteria</taxon>
        <taxon>Bacillati</taxon>
        <taxon>Actinomycetota</taxon>
        <taxon>Actinomycetes</taxon>
        <taxon>Kitasatosporales</taxon>
        <taxon>Streptomycetaceae</taxon>
        <taxon>Yinghuangia</taxon>
    </lineage>
</organism>
<dbReference type="InterPro" id="IPR011009">
    <property type="entry name" value="Kinase-like_dom_sf"/>
</dbReference>
<dbReference type="SUPFAM" id="SSF56112">
    <property type="entry name" value="Protein kinase-like (PK-like)"/>
    <property type="match status" value="1"/>
</dbReference>